<evidence type="ECO:0000256" key="3">
    <source>
        <dbReference type="ARBA" id="ARBA00004210"/>
    </source>
</evidence>
<dbReference type="GO" id="GO:0005524">
    <property type="term" value="F:ATP binding"/>
    <property type="evidence" value="ECO:0007669"/>
    <property type="project" value="UniProtKB-KW"/>
</dbReference>
<dbReference type="EC" id="3.6.4.13" evidence="5"/>
<keyword evidence="11" id="KW-0067">ATP-binding</keyword>
<keyword evidence="15" id="KW-0943">RNA-mediated gene silencing</keyword>
<feature type="compositionally biased region" description="Polar residues" evidence="18">
    <location>
        <begin position="904"/>
        <end position="918"/>
    </location>
</feature>
<dbReference type="RefSeq" id="XP_019514702.1">
    <property type="nucleotide sequence ID" value="XM_019659157.1"/>
</dbReference>
<evidence type="ECO:0000256" key="15">
    <source>
        <dbReference type="ARBA" id="ARBA00023158"/>
    </source>
</evidence>
<dbReference type="InterPro" id="IPR026122">
    <property type="entry name" value="MOV-10/SDE3_DEXXQ/H-box"/>
</dbReference>
<dbReference type="Gene3D" id="3.40.50.300">
    <property type="entry name" value="P-loop containing nucleotide triphosphate hydrolases"/>
    <property type="match status" value="2"/>
</dbReference>
<evidence type="ECO:0000256" key="9">
    <source>
        <dbReference type="ARBA" id="ARBA00022801"/>
    </source>
</evidence>
<dbReference type="Pfam" id="PF21635">
    <property type="entry name" value="Mov-10_helical"/>
    <property type="match status" value="1"/>
</dbReference>
<evidence type="ECO:0000259" key="22">
    <source>
        <dbReference type="Pfam" id="PF21634"/>
    </source>
</evidence>
<keyword evidence="8" id="KW-0547">Nucleotide-binding</keyword>
<dbReference type="PANTHER" id="PTHR45418">
    <property type="entry name" value="CANCER/TESTIS ANTIGEN 55"/>
    <property type="match status" value="1"/>
</dbReference>
<dbReference type="FunFam" id="3.40.50.300:FF:000758">
    <property type="entry name" value="Mov10 RISC complex RNA helicase"/>
    <property type="match status" value="1"/>
</dbReference>
<comment type="subcellular location">
    <subcellularLocation>
        <location evidence="2">Cytoplasm</location>
        <location evidence="2">P-body</location>
    </subcellularLocation>
    <subcellularLocation>
        <location evidence="3">Cytoplasm</location>
        <location evidence="3">Stress granule</location>
    </subcellularLocation>
    <subcellularLocation>
        <location evidence="1">Nucleus</location>
    </subcellularLocation>
</comment>
<feature type="domain" description="DNA2/NAM7 helicase-like C-terminal" evidence="20">
    <location>
        <begin position="642"/>
        <end position="863"/>
    </location>
</feature>
<feature type="region of interest" description="Disordered" evidence="18">
    <location>
        <begin position="41"/>
        <end position="187"/>
    </location>
</feature>
<evidence type="ECO:0000259" key="19">
    <source>
        <dbReference type="Pfam" id="PF13086"/>
    </source>
</evidence>
<keyword evidence="16" id="KW-0539">Nucleus</keyword>
<feature type="compositionally biased region" description="Low complexity" evidence="18">
    <location>
        <begin position="109"/>
        <end position="134"/>
    </location>
</feature>
<dbReference type="GO" id="GO:0010526">
    <property type="term" value="P:transposable element silencing"/>
    <property type="evidence" value="ECO:0007669"/>
    <property type="project" value="UniProtKB-ARBA"/>
</dbReference>
<dbReference type="Pfam" id="PF21632">
    <property type="entry name" value="MOV-10_N"/>
    <property type="match status" value="1"/>
</dbReference>
<evidence type="ECO:0000256" key="7">
    <source>
        <dbReference type="ARBA" id="ARBA00022553"/>
    </source>
</evidence>
<feature type="domain" description="DNA2/NAM7 helicase helicase" evidence="19">
    <location>
        <begin position="441"/>
        <end position="510"/>
    </location>
</feature>
<keyword evidence="9" id="KW-0378">Hydrolase</keyword>
<dbReference type="Pfam" id="PF13087">
    <property type="entry name" value="AAA_12"/>
    <property type="match status" value="1"/>
</dbReference>
<feature type="domain" description="Helicase MOV-10 helical" evidence="23">
    <location>
        <begin position="255"/>
        <end position="299"/>
    </location>
</feature>
<keyword evidence="24" id="KW-1185">Reference proteome</keyword>
<evidence type="ECO:0000256" key="10">
    <source>
        <dbReference type="ARBA" id="ARBA00022806"/>
    </source>
</evidence>
<keyword evidence="14" id="KW-0007">Acetylation</keyword>
<evidence type="ECO:0000256" key="13">
    <source>
        <dbReference type="ARBA" id="ARBA00022884"/>
    </source>
</evidence>
<dbReference type="PANTHER" id="PTHR45418:SF1">
    <property type="entry name" value="CANCER_TESTIS ANTIGEN 55"/>
    <property type="match status" value="1"/>
</dbReference>
<sequence>MPSKFSCRQLRETGQCFESFLEVRGLDMETDREQLRTIYNRDFKTRYGPAHSPAQNRGPSSPPRPPRPGHPSRPGSGGTQLPQWLWRVPGRRRPPSRAVPTPRPRRPGPARFAPAGPLRRVPAESLPRSRSLGALGLGRGPAATRRSRGAEGTALGVGEGSVEWGPEASRERGKELPAGGGESRRGVLGYPRPLVEGLLLRGSTIPEETQCRRETLREHEKGTNCSSVMPDVFCPRAADRRGRVLLAMLLTCCLLVPSHPATITARAQLETTLKSKNYEGKFRLLLHLEELQMEHDIRHYDLESVPMTWDPVAQNPRLLTLEVPGVTESRPSVLRGDHLFALLSSETHHDDPVTYKGFVHRVELDRVKLSFSTSLLSRFVDGLTFKVNFTFNRQPLRVQHRALELTRRWPLWPTLFPVASRGVPLLPSDMKLTLYDRNLESNPEQLQAMKHIVTGTTRPAPYIIFGPPGTGKTVTLVEAIKQVVKHLPKAHILACAPSNSGADLLCQRLRVHLPKYIYRLLAPSRDIRMVPEDIKPCCNWDTRKGEYVFPAKKKLQEYRVLITTLITASRLVSAQFPIDHFTHIFIDEAGHCMEPESLVAIAGLLEVKELDNPGGQLVLAGDPRQLGPVLRSPLTQKHGLGYSMLERLLTYNALYKKGPDGYNAQFITKLLRNYRSHPTILDVPNRLYYEGELQACADVMDRERFCRWEGLPQKDFPIIFHGVMGKDEREGNSPSFFNPEEAATVTSYLKLLLTSSVKKGKARLSPRNVGVISPYRKQVEKIRHCITKLDKELRGLNDIKDLKVGSVEEFQGQERSVILISTVRSSQSFVQLDLDFNLGFLKNPKRFNVAVTRAKALLIVVGNPLLLGHDPDWKAFLEFCKENGGYTGCPFPAKLDPQQGQNLLQDMSKLSSSTSGPQSKDYLPREREGEGSLPLQVEPEWRNEL</sequence>
<keyword evidence="12" id="KW-0832">Ubl conjugation</keyword>
<comment type="catalytic activity">
    <reaction evidence="17">
        <text>ATP + H2O = ADP + phosphate + H(+)</text>
        <dbReference type="Rhea" id="RHEA:13065"/>
        <dbReference type="ChEBI" id="CHEBI:15377"/>
        <dbReference type="ChEBI" id="CHEBI:15378"/>
        <dbReference type="ChEBI" id="CHEBI:30616"/>
        <dbReference type="ChEBI" id="CHEBI:43474"/>
        <dbReference type="ChEBI" id="CHEBI:456216"/>
        <dbReference type="EC" id="3.6.4.13"/>
    </reaction>
</comment>
<feature type="compositionally biased region" description="Pro residues" evidence="18">
    <location>
        <begin position="60"/>
        <end position="71"/>
    </location>
</feature>
<comment type="similarity">
    <text evidence="4">Belongs to the DNA2/NAM7 helicase family. SDE3 subfamily.</text>
</comment>
<feature type="domain" description="DNA2/NAM7 helicase helicase" evidence="19">
    <location>
        <begin position="552"/>
        <end position="632"/>
    </location>
</feature>
<evidence type="ECO:0000256" key="1">
    <source>
        <dbReference type="ARBA" id="ARBA00004123"/>
    </source>
</evidence>
<protein>
    <recommendedName>
        <fullName evidence="5">RNA helicase</fullName>
        <ecNumber evidence="5">3.6.4.13</ecNumber>
    </recommendedName>
</protein>
<dbReference type="GO" id="GO:0016787">
    <property type="term" value="F:hydrolase activity"/>
    <property type="evidence" value="ECO:0007669"/>
    <property type="project" value="UniProtKB-KW"/>
</dbReference>
<dbReference type="GO" id="GO:0005829">
    <property type="term" value="C:cytosol"/>
    <property type="evidence" value="ECO:0007669"/>
    <property type="project" value="UniProtKB-ARBA"/>
</dbReference>
<keyword evidence="6" id="KW-0963">Cytoplasm</keyword>
<evidence type="ECO:0000259" key="23">
    <source>
        <dbReference type="Pfam" id="PF21635"/>
    </source>
</evidence>
<evidence type="ECO:0000259" key="20">
    <source>
        <dbReference type="Pfam" id="PF13087"/>
    </source>
</evidence>
<dbReference type="InterPro" id="IPR049080">
    <property type="entry name" value="MOV-10-like_beta-barrel"/>
</dbReference>
<dbReference type="GO" id="GO:0010494">
    <property type="term" value="C:cytoplasmic stress granule"/>
    <property type="evidence" value="ECO:0007669"/>
    <property type="project" value="UniProtKB-SubCell"/>
</dbReference>
<feature type="domain" description="Helicase MOV-10 N-terminal" evidence="21">
    <location>
        <begin position="11"/>
        <end position="48"/>
    </location>
</feature>
<evidence type="ECO:0000256" key="2">
    <source>
        <dbReference type="ARBA" id="ARBA00004201"/>
    </source>
</evidence>
<evidence type="ECO:0000256" key="17">
    <source>
        <dbReference type="ARBA" id="ARBA00047984"/>
    </source>
</evidence>
<dbReference type="Proteomes" id="UP000694851">
    <property type="component" value="Unplaced"/>
</dbReference>
<keyword evidence="13" id="KW-0694">RNA-binding</keyword>
<evidence type="ECO:0000313" key="25">
    <source>
        <dbReference type="RefSeq" id="XP_019514702.1"/>
    </source>
</evidence>
<dbReference type="Pfam" id="PF21634">
    <property type="entry name" value="MOV-10_beta-barrel"/>
    <property type="match status" value="1"/>
</dbReference>
<organism evidence="24 25">
    <name type="scientific">Hipposideros armiger</name>
    <name type="common">Great Himalayan leaf-nosed bat</name>
    <dbReference type="NCBI Taxonomy" id="186990"/>
    <lineage>
        <taxon>Eukaryota</taxon>
        <taxon>Metazoa</taxon>
        <taxon>Chordata</taxon>
        <taxon>Craniata</taxon>
        <taxon>Vertebrata</taxon>
        <taxon>Euteleostomi</taxon>
        <taxon>Mammalia</taxon>
        <taxon>Eutheria</taxon>
        <taxon>Laurasiatheria</taxon>
        <taxon>Chiroptera</taxon>
        <taxon>Yinpterochiroptera</taxon>
        <taxon>Rhinolophoidea</taxon>
        <taxon>Hipposideridae</taxon>
        <taxon>Hipposideros</taxon>
    </lineage>
</organism>
<dbReference type="InterPro" id="IPR049079">
    <property type="entry name" value="Mov-10_helical"/>
</dbReference>
<dbReference type="FunFam" id="3.40.50.300:FF:000608">
    <property type="entry name" value="Mov10 RISC complex RNA helicase"/>
    <property type="match status" value="1"/>
</dbReference>
<dbReference type="GO" id="GO:0005634">
    <property type="term" value="C:nucleus"/>
    <property type="evidence" value="ECO:0007669"/>
    <property type="project" value="UniProtKB-SubCell"/>
</dbReference>
<evidence type="ECO:0000256" key="5">
    <source>
        <dbReference type="ARBA" id="ARBA00012552"/>
    </source>
</evidence>
<dbReference type="InterPro" id="IPR041677">
    <property type="entry name" value="DNA2/NAM7_AAA_11"/>
</dbReference>
<name>A0A8B7SMV2_HIPAR</name>
<evidence type="ECO:0000256" key="16">
    <source>
        <dbReference type="ARBA" id="ARBA00023242"/>
    </source>
</evidence>
<evidence type="ECO:0000256" key="4">
    <source>
        <dbReference type="ARBA" id="ARBA00005601"/>
    </source>
</evidence>
<evidence type="ECO:0000256" key="18">
    <source>
        <dbReference type="SAM" id="MobiDB-lite"/>
    </source>
</evidence>
<dbReference type="GO" id="GO:0031047">
    <property type="term" value="P:regulatory ncRNA-mediated gene silencing"/>
    <property type="evidence" value="ECO:0007669"/>
    <property type="project" value="UniProtKB-KW"/>
</dbReference>
<dbReference type="CDD" id="cd18038">
    <property type="entry name" value="DEXXQc_Helz-like"/>
    <property type="match status" value="1"/>
</dbReference>
<evidence type="ECO:0000256" key="11">
    <source>
        <dbReference type="ARBA" id="ARBA00022840"/>
    </source>
</evidence>
<accession>A0A8B7SMV2</accession>
<dbReference type="InterPro" id="IPR047187">
    <property type="entry name" value="SF1_C_Upf1"/>
</dbReference>
<dbReference type="GO" id="GO:0000932">
    <property type="term" value="C:P-body"/>
    <property type="evidence" value="ECO:0007669"/>
    <property type="project" value="UniProtKB-SubCell"/>
</dbReference>
<dbReference type="Pfam" id="PF13086">
    <property type="entry name" value="AAA_11"/>
    <property type="match status" value="2"/>
</dbReference>
<evidence type="ECO:0000256" key="6">
    <source>
        <dbReference type="ARBA" id="ARBA00022490"/>
    </source>
</evidence>
<dbReference type="CTD" id="4343"/>
<dbReference type="InterPro" id="IPR041679">
    <property type="entry name" value="DNA2/NAM7-like_C"/>
</dbReference>
<proteinExistence type="inferred from homology"/>
<evidence type="ECO:0000256" key="12">
    <source>
        <dbReference type="ARBA" id="ARBA00022843"/>
    </source>
</evidence>
<keyword evidence="10 25" id="KW-0347">Helicase</keyword>
<dbReference type="GeneID" id="109391543"/>
<dbReference type="KEGG" id="hai:109391543"/>
<evidence type="ECO:0000313" key="24">
    <source>
        <dbReference type="Proteomes" id="UP000694851"/>
    </source>
</evidence>
<reference evidence="25" key="1">
    <citation type="submission" date="2025-08" db="UniProtKB">
        <authorList>
            <consortium name="RefSeq"/>
        </authorList>
    </citation>
    <scope>IDENTIFICATION</scope>
    <source>
        <tissue evidence="25">Muscle</tissue>
    </source>
</reference>
<dbReference type="SUPFAM" id="SSF52540">
    <property type="entry name" value="P-loop containing nucleoside triphosphate hydrolases"/>
    <property type="match status" value="1"/>
</dbReference>
<dbReference type="InterPro" id="IPR049075">
    <property type="entry name" value="MOV-10_N"/>
</dbReference>
<dbReference type="GO" id="GO:0032574">
    <property type="term" value="F:5'-3' RNA helicase activity"/>
    <property type="evidence" value="ECO:0007669"/>
    <property type="project" value="InterPro"/>
</dbReference>
<dbReference type="InterPro" id="IPR027417">
    <property type="entry name" value="P-loop_NTPase"/>
</dbReference>
<dbReference type="AlphaFoldDB" id="A0A8B7SMV2"/>
<evidence type="ECO:0000256" key="8">
    <source>
        <dbReference type="ARBA" id="ARBA00022741"/>
    </source>
</evidence>
<evidence type="ECO:0000259" key="21">
    <source>
        <dbReference type="Pfam" id="PF21632"/>
    </source>
</evidence>
<dbReference type="CDD" id="cd18808">
    <property type="entry name" value="SF1_C_Upf1"/>
    <property type="match status" value="1"/>
</dbReference>
<dbReference type="GO" id="GO:0003723">
    <property type="term" value="F:RNA binding"/>
    <property type="evidence" value="ECO:0007669"/>
    <property type="project" value="UniProtKB-KW"/>
</dbReference>
<keyword evidence="7" id="KW-0597">Phosphoprotein</keyword>
<gene>
    <name evidence="25" type="primary">MOV10</name>
</gene>
<dbReference type="OrthoDB" id="6513042at2759"/>
<evidence type="ECO:0000256" key="14">
    <source>
        <dbReference type="ARBA" id="ARBA00022990"/>
    </source>
</evidence>
<feature type="domain" description="Helicase MOV-10-like beta-barrel" evidence="22">
    <location>
        <begin position="300"/>
        <end position="389"/>
    </location>
</feature>
<feature type="region of interest" description="Disordered" evidence="18">
    <location>
        <begin position="904"/>
        <end position="945"/>
    </location>
</feature>